<sequence>MILVNKESIKSISVKYKPNPEMSIRKLFSRLPISELKPKETKEVTKEEEEEWYKQEKK</sequence>
<proteinExistence type="predicted"/>
<organism evidence="1">
    <name type="scientific">marine sediment metagenome</name>
    <dbReference type="NCBI Taxonomy" id="412755"/>
    <lineage>
        <taxon>unclassified sequences</taxon>
        <taxon>metagenomes</taxon>
        <taxon>ecological metagenomes</taxon>
    </lineage>
</organism>
<comment type="caution">
    <text evidence="1">The sequence shown here is derived from an EMBL/GenBank/DDBJ whole genome shotgun (WGS) entry which is preliminary data.</text>
</comment>
<dbReference type="AlphaFoldDB" id="X0Z8D8"/>
<dbReference type="EMBL" id="BART01004762">
    <property type="protein sequence ID" value="GAG56638.1"/>
    <property type="molecule type" value="Genomic_DNA"/>
</dbReference>
<evidence type="ECO:0000313" key="1">
    <source>
        <dbReference type="EMBL" id="GAG56638.1"/>
    </source>
</evidence>
<accession>X0Z8D8</accession>
<reference evidence="1" key="1">
    <citation type="journal article" date="2014" name="Front. Microbiol.">
        <title>High frequency of phylogenetically diverse reductive dehalogenase-homologous genes in deep subseafloor sedimentary metagenomes.</title>
        <authorList>
            <person name="Kawai M."/>
            <person name="Futagami T."/>
            <person name="Toyoda A."/>
            <person name="Takaki Y."/>
            <person name="Nishi S."/>
            <person name="Hori S."/>
            <person name="Arai W."/>
            <person name="Tsubouchi T."/>
            <person name="Morono Y."/>
            <person name="Uchiyama I."/>
            <person name="Ito T."/>
            <person name="Fujiyama A."/>
            <person name="Inagaki F."/>
            <person name="Takami H."/>
        </authorList>
    </citation>
    <scope>NUCLEOTIDE SEQUENCE</scope>
    <source>
        <strain evidence="1">Expedition CK06-06</strain>
    </source>
</reference>
<gene>
    <name evidence="1" type="ORF">S01H4_11648</name>
</gene>
<name>X0Z8D8_9ZZZZ</name>
<protein>
    <submittedName>
        <fullName evidence="1">Uncharacterized protein</fullName>
    </submittedName>
</protein>